<evidence type="ECO:0000256" key="4">
    <source>
        <dbReference type="ARBA" id="ARBA00023136"/>
    </source>
</evidence>
<evidence type="ECO:0000313" key="15">
    <source>
        <dbReference type="Proteomes" id="UP000460317"/>
    </source>
</evidence>
<sequence length="614" mass="71006">MKKYTYKKYIQTMMLAVAVIPFFSSCDYLDKEPDDMLTIDAVFDNADYTKQWLAGVYNLVPDPLWEYMNFAGYGYYMMSDETQMASSLGQFGWGNLMNVQQGSWTPTQIIPGKNLWKETYQKVRSGLIFLERVKEIPDQRQTVELVERYKNEVRFLIAYYYSRMLEVYGPFPLITSLMDVNDSGEVLKKERTPYDEIVNYLDNEFMELSKILPSSYDNVNIGRPTSGACLALRARMLMFAASPLFNGNEDFKDVVNKDGTPLFSQSKDNKKWEKAAVAAKLVIDLPEYDLYKEYLEDGSIDALMSCTNLYLTTTEQNPEIIMAFPGKTSSLYEYHLMPRKSGFAGCISATQNIVDAFFMKNGLSIDELGSGYVEEGFSTEDTYYPTKYTYGSADKKEGLVTPKGTYNMYVNREPRFYANIRFHGKYCSFDDDKRQHNFLNGGQDGKPSHDSPIAGYQINKAIHPATRSGSYPYKPGIIVRLGEMYLNYAEALNEYNPGHTDITKYVNLIRERAGLPALKSGLSQSEMREAIHHERRVEFAFEGGMRYMDIRRWKEAEKVFETPISGMNTDAKTNNDFFKRTEIQKRIFLKKMYLWPIYQTYLDNNEKMVQNKYW</sequence>
<dbReference type="EMBL" id="CP083681">
    <property type="protein sequence ID" value="UYU73936.1"/>
    <property type="molecule type" value="Genomic_DNA"/>
</dbReference>
<feature type="domain" description="RagB/SusD" evidence="6">
    <location>
        <begin position="338"/>
        <end position="614"/>
    </location>
</feature>
<dbReference type="Pfam" id="PF07980">
    <property type="entry name" value="SusD_RagB"/>
    <property type="match status" value="1"/>
</dbReference>
<dbReference type="Gene3D" id="1.25.40.390">
    <property type="match status" value="1"/>
</dbReference>
<reference evidence="10 14" key="1">
    <citation type="submission" date="2018-08" db="EMBL/GenBank/DDBJ databases">
        <title>A genome reference for cultivated species of the human gut microbiota.</title>
        <authorList>
            <person name="Zou Y."/>
            <person name="Xue W."/>
            <person name="Luo G."/>
        </authorList>
    </citation>
    <scope>NUCLEOTIDE SEQUENCE [LARGE SCALE GENOMIC DNA]</scope>
    <source>
        <strain evidence="10 14">AF37-12</strain>
    </source>
</reference>
<dbReference type="EMBL" id="QROV01000011">
    <property type="protein sequence ID" value="RHL59199.1"/>
    <property type="molecule type" value="Genomic_DNA"/>
</dbReference>
<dbReference type="EMBL" id="WCSB01000030">
    <property type="protein sequence ID" value="KAB4448365.1"/>
    <property type="molecule type" value="Genomic_DNA"/>
</dbReference>
<dbReference type="InterPro" id="IPR011990">
    <property type="entry name" value="TPR-like_helical_dom_sf"/>
</dbReference>
<gene>
    <name evidence="10" type="ORF">DW011_11450</name>
    <name evidence="8" type="ORF">GAN93_22215</name>
    <name evidence="12" type="ORF">KQP59_12815</name>
    <name evidence="11" type="ORF">KQP68_10865</name>
    <name evidence="13" type="ORF">KQP74_05235</name>
    <name evidence="9" type="ORF">PO127_13815</name>
</gene>
<protein>
    <submittedName>
        <fullName evidence="10">RagB/SusD family nutrient uptake outer membrane protein</fullName>
    </submittedName>
</protein>
<dbReference type="GO" id="GO:0009279">
    <property type="term" value="C:cell outer membrane"/>
    <property type="evidence" value="ECO:0007669"/>
    <property type="project" value="UniProtKB-SubCell"/>
</dbReference>
<dbReference type="Proteomes" id="UP000283616">
    <property type="component" value="Unassembled WGS sequence"/>
</dbReference>
<dbReference type="RefSeq" id="WP_055229376.1">
    <property type="nucleotide sequence ID" value="NZ_CAXSMB010000018.1"/>
</dbReference>
<dbReference type="SUPFAM" id="SSF48452">
    <property type="entry name" value="TPR-like"/>
    <property type="match status" value="1"/>
</dbReference>
<dbReference type="Pfam" id="PF14322">
    <property type="entry name" value="SusD-like_3"/>
    <property type="match status" value="1"/>
</dbReference>
<dbReference type="Proteomes" id="UP000460317">
    <property type="component" value="Unassembled WGS sequence"/>
</dbReference>
<evidence type="ECO:0000256" key="3">
    <source>
        <dbReference type="ARBA" id="ARBA00022729"/>
    </source>
</evidence>
<comment type="subcellular location">
    <subcellularLocation>
        <location evidence="1">Cell outer membrane</location>
    </subcellularLocation>
</comment>
<dbReference type="AlphaFoldDB" id="A0A0N7I9I9"/>
<evidence type="ECO:0000256" key="2">
    <source>
        <dbReference type="ARBA" id="ARBA00006275"/>
    </source>
</evidence>
<keyword evidence="5" id="KW-0998">Cell outer membrane</keyword>
<evidence type="ECO:0000313" key="10">
    <source>
        <dbReference type="EMBL" id="RHL59199.1"/>
    </source>
</evidence>
<proteinExistence type="inferred from homology"/>
<evidence type="ECO:0000313" key="13">
    <source>
        <dbReference type="EMBL" id="UYU92038.1"/>
    </source>
</evidence>
<evidence type="ECO:0000313" key="14">
    <source>
        <dbReference type="Proteomes" id="UP000283616"/>
    </source>
</evidence>
<evidence type="ECO:0000313" key="16">
    <source>
        <dbReference type="Proteomes" id="UP001156218"/>
    </source>
</evidence>
<organism evidence="10 14">
    <name type="scientific">Bacteroides thetaiotaomicron</name>
    <dbReference type="NCBI Taxonomy" id="818"/>
    <lineage>
        <taxon>Bacteria</taxon>
        <taxon>Pseudomonadati</taxon>
        <taxon>Bacteroidota</taxon>
        <taxon>Bacteroidia</taxon>
        <taxon>Bacteroidales</taxon>
        <taxon>Bacteroidaceae</taxon>
        <taxon>Bacteroides</taxon>
    </lineage>
</organism>
<evidence type="ECO:0000313" key="11">
    <source>
        <dbReference type="EMBL" id="UYU68733.1"/>
    </source>
</evidence>
<reference evidence="9" key="4">
    <citation type="submission" date="2022-10" db="EMBL/GenBank/DDBJ databases">
        <title>Human gut microbiome strain richness.</title>
        <authorList>
            <person name="Chen-Liaw A."/>
        </authorList>
    </citation>
    <scope>NUCLEOTIDE SEQUENCE</scope>
    <source>
        <strain evidence="9">1001283st1_A3_1001283B150304_161114</strain>
    </source>
</reference>
<evidence type="ECO:0000259" key="6">
    <source>
        <dbReference type="Pfam" id="PF07980"/>
    </source>
</evidence>
<evidence type="ECO:0000256" key="5">
    <source>
        <dbReference type="ARBA" id="ARBA00023237"/>
    </source>
</evidence>
<feature type="domain" description="SusD-like N-terminal" evidence="7">
    <location>
        <begin position="27"/>
        <end position="236"/>
    </location>
</feature>
<dbReference type="InterPro" id="IPR012944">
    <property type="entry name" value="SusD_RagB_dom"/>
</dbReference>
<evidence type="ECO:0000256" key="1">
    <source>
        <dbReference type="ARBA" id="ARBA00004442"/>
    </source>
</evidence>
<dbReference type="Proteomes" id="UP001217776">
    <property type="component" value="Unassembled WGS sequence"/>
</dbReference>
<dbReference type="PROSITE" id="PS51257">
    <property type="entry name" value="PROKAR_LIPOPROTEIN"/>
    <property type="match status" value="1"/>
</dbReference>
<dbReference type="InterPro" id="IPR033985">
    <property type="entry name" value="SusD-like_N"/>
</dbReference>
<accession>A0A0N7I9I9</accession>
<reference evidence="8 15" key="2">
    <citation type="journal article" date="2019" name="Nat. Med.">
        <title>A library of human gut bacterial isolates paired with longitudinal multiomics data enables mechanistic microbiome research.</title>
        <authorList>
            <person name="Poyet M."/>
            <person name="Groussin M."/>
            <person name="Gibbons S.M."/>
            <person name="Avila-Pacheco J."/>
            <person name="Jiang X."/>
            <person name="Kearney S.M."/>
            <person name="Perrotta A.R."/>
            <person name="Berdy B."/>
            <person name="Zhao S."/>
            <person name="Lieberman T.D."/>
            <person name="Swanson P.K."/>
            <person name="Smith M."/>
            <person name="Roesemann S."/>
            <person name="Alexander J.E."/>
            <person name="Rich S.A."/>
            <person name="Livny J."/>
            <person name="Vlamakis H."/>
            <person name="Clish C."/>
            <person name="Bullock K."/>
            <person name="Deik A."/>
            <person name="Scott J."/>
            <person name="Pierce K.A."/>
            <person name="Xavier R.J."/>
            <person name="Alm E.J."/>
        </authorList>
    </citation>
    <scope>NUCLEOTIDE SEQUENCE [LARGE SCALE GENOMIC DNA]</scope>
    <source>
        <strain evidence="8 15">BIOML-A165</strain>
    </source>
</reference>
<name>A0A0N7I9I9_BACT4</name>
<dbReference type="EMBL" id="JAQNVG010000021">
    <property type="protein sequence ID" value="MDC2236819.1"/>
    <property type="molecule type" value="Genomic_DNA"/>
</dbReference>
<dbReference type="EMBL" id="CP083680">
    <property type="protein sequence ID" value="UYU68733.1"/>
    <property type="molecule type" value="Genomic_DNA"/>
</dbReference>
<comment type="similarity">
    <text evidence="2">Belongs to the SusD family.</text>
</comment>
<keyword evidence="3" id="KW-0732">Signal</keyword>
<evidence type="ECO:0000259" key="7">
    <source>
        <dbReference type="Pfam" id="PF14322"/>
    </source>
</evidence>
<evidence type="ECO:0000313" key="9">
    <source>
        <dbReference type="EMBL" id="MDC2236819.1"/>
    </source>
</evidence>
<dbReference type="EMBL" id="CP083685">
    <property type="protein sequence ID" value="UYU92038.1"/>
    <property type="molecule type" value="Genomic_DNA"/>
</dbReference>
<evidence type="ECO:0000313" key="8">
    <source>
        <dbReference type="EMBL" id="KAB4448365.1"/>
    </source>
</evidence>
<dbReference type="KEGG" id="btho:Btheta7330_00640"/>
<evidence type="ECO:0000313" key="12">
    <source>
        <dbReference type="EMBL" id="UYU73936.1"/>
    </source>
</evidence>
<dbReference type="Proteomes" id="UP001162960">
    <property type="component" value="Chromosome"/>
</dbReference>
<dbReference type="Proteomes" id="UP001156218">
    <property type="component" value="Chromosome"/>
</dbReference>
<reference evidence="11 16" key="3">
    <citation type="submission" date="2021-06" db="EMBL/GenBank/DDBJ databases">
        <title>Interrogation of the integrated mobile genetic elements in gut-associated Bacteroides with a consensus prediction approach.</title>
        <authorList>
            <person name="Campbell D.E."/>
            <person name="Leigh J.R."/>
            <person name="Kim T."/>
            <person name="England W."/>
            <person name="Whitaker R.J."/>
            <person name="Degnan P.H."/>
        </authorList>
    </citation>
    <scope>NUCLEOTIDE SEQUENCE [LARGE SCALE GENOMIC DNA]</scope>
    <source>
        <strain evidence="13">VPI-3443</strain>
        <strain evidence="12">VPI-BTDOT2</strain>
        <strain evidence="11 16">WAL8669</strain>
    </source>
</reference>
<keyword evidence="4" id="KW-0472">Membrane</keyword>
<dbReference type="Proteomes" id="UP001156216">
    <property type="component" value="Chromosome"/>
</dbReference>